<dbReference type="CDD" id="cd00063">
    <property type="entry name" value="FN3"/>
    <property type="match status" value="1"/>
</dbReference>
<dbReference type="Pfam" id="PF00041">
    <property type="entry name" value="fn3"/>
    <property type="match status" value="1"/>
</dbReference>
<dbReference type="InterPro" id="IPR036116">
    <property type="entry name" value="FN3_sf"/>
</dbReference>
<evidence type="ECO:0000259" key="3">
    <source>
        <dbReference type="PROSITE" id="PS50853"/>
    </source>
</evidence>
<proteinExistence type="predicted"/>
<dbReference type="PROSITE" id="PS01186">
    <property type="entry name" value="EGF_2"/>
    <property type="match status" value="1"/>
</dbReference>
<evidence type="ECO:0000313" key="5">
    <source>
        <dbReference type="Proteomes" id="UP001159405"/>
    </source>
</evidence>
<dbReference type="PROSITE" id="PS00022">
    <property type="entry name" value="EGF_1"/>
    <property type="match status" value="1"/>
</dbReference>
<dbReference type="Pfam" id="PF00008">
    <property type="entry name" value="EGF"/>
    <property type="match status" value="1"/>
</dbReference>
<evidence type="ECO:0000259" key="2">
    <source>
        <dbReference type="PROSITE" id="PS50026"/>
    </source>
</evidence>
<reference evidence="4 5" key="1">
    <citation type="submission" date="2022-05" db="EMBL/GenBank/DDBJ databases">
        <authorList>
            <consortium name="Genoscope - CEA"/>
            <person name="William W."/>
        </authorList>
    </citation>
    <scope>NUCLEOTIDE SEQUENCE [LARGE SCALE GENOMIC DNA]</scope>
</reference>
<dbReference type="SMART" id="SM00181">
    <property type="entry name" value="EGF"/>
    <property type="match status" value="1"/>
</dbReference>
<dbReference type="SMART" id="SM00060">
    <property type="entry name" value="FN3"/>
    <property type="match status" value="1"/>
</dbReference>
<dbReference type="Gene3D" id="2.60.40.10">
    <property type="entry name" value="Immunoglobulins"/>
    <property type="match status" value="1"/>
</dbReference>
<dbReference type="SUPFAM" id="SSF57196">
    <property type="entry name" value="EGF/Laminin"/>
    <property type="match status" value="1"/>
</dbReference>
<dbReference type="EMBL" id="CALNXK010000228">
    <property type="protein sequence ID" value="CAH3177639.1"/>
    <property type="molecule type" value="Genomic_DNA"/>
</dbReference>
<keyword evidence="5" id="KW-1185">Reference proteome</keyword>
<dbReference type="PANTHER" id="PTHR46957">
    <property type="entry name" value="CYTOKINE RECEPTOR"/>
    <property type="match status" value="1"/>
</dbReference>
<name>A0ABN8RI75_9CNID</name>
<dbReference type="PANTHER" id="PTHR46957:SF3">
    <property type="entry name" value="CYTOKINE RECEPTOR"/>
    <property type="match status" value="1"/>
</dbReference>
<dbReference type="CDD" id="cd00054">
    <property type="entry name" value="EGF_CA"/>
    <property type="match status" value="1"/>
</dbReference>
<dbReference type="PROSITE" id="PS50853">
    <property type="entry name" value="FN3"/>
    <property type="match status" value="1"/>
</dbReference>
<evidence type="ECO:0000313" key="4">
    <source>
        <dbReference type="EMBL" id="CAH3177639.1"/>
    </source>
</evidence>
<dbReference type="InterPro" id="IPR000742">
    <property type="entry name" value="EGF"/>
</dbReference>
<evidence type="ECO:0000256" key="1">
    <source>
        <dbReference type="PROSITE-ProRule" id="PRU00076"/>
    </source>
</evidence>
<feature type="domain" description="EGF-like" evidence="2">
    <location>
        <begin position="249"/>
        <end position="285"/>
    </location>
</feature>
<dbReference type="InterPro" id="IPR003961">
    <property type="entry name" value="FN3_dom"/>
</dbReference>
<comment type="caution">
    <text evidence="4">The sequence shown here is derived from an EMBL/GenBank/DDBJ whole genome shotgun (WGS) entry which is preliminary data.</text>
</comment>
<sequence length="403" mass="45015">MAADSHRCLPFAVFPAIAVFLYLPHLTIGLHTPLNVRAEAVNGSDFLIISWSYQSDANYSTIHISRYINLPGLKGHDTTSVSPTVPFCVNQRCSYCVFDANNPQLSCHSFNPGYKTSIGIRLEFELLISYKVGACRTNETSSCLENAWQNFTFPPGPPTAVKARPFSSTSVEVTWSAPSQTKGTIEAYTVYYKAGDSQEQYKRFPTDLHKEKRGILTSLQPNTNYTIWVVASAGNKPGEMSNTTTVTTYEHECVSSPCHHNSQCKLVGDSFECVCPEGWEGKDCKKPKKYSVYPNSCLNFDGYISFESNLTLFSCFEKCNKDSSCKSFDYGRGYNKHGSFQSDLYTKDIGQCKRWSVGKSKYGIKSCPFDYFEKEETSRGTMTVTVAQFIILLSLSGVMSVMF</sequence>
<keyword evidence="1" id="KW-0245">EGF-like domain</keyword>
<dbReference type="Proteomes" id="UP001159405">
    <property type="component" value="Unassembled WGS sequence"/>
</dbReference>
<protein>
    <submittedName>
        <fullName evidence="4">Uncharacterized protein</fullName>
    </submittedName>
</protein>
<comment type="caution">
    <text evidence="1">Lacks conserved residue(s) required for the propagation of feature annotation.</text>
</comment>
<gene>
    <name evidence="4" type="ORF">PLOB_00019474</name>
</gene>
<feature type="disulfide bond" evidence="1">
    <location>
        <begin position="275"/>
        <end position="284"/>
    </location>
</feature>
<organism evidence="4 5">
    <name type="scientific">Porites lobata</name>
    <dbReference type="NCBI Taxonomy" id="104759"/>
    <lineage>
        <taxon>Eukaryota</taxon>
        <taxon>Metazoa</taxon>
        <taxon>Cnidaria</taxon>
        <taxon>Anthozoa</taxon>
        <taxon>Hexacorallia</taxon>
        <taxon>Scleractinia</taxon>
        <taxon>Fungiina</taxon>
        <taxon>Poritidae</taxon>
        <taxon>Porites</taxon>
    </lineage>
</organism>
<dbReference type="PROSITE" id="PS50026">
    <property type="entry name" value="EGF_3"/>
    <property type="match status" value="1"/>
</dbReference>
<keyword evidence="1" id="KW-1015">Disulfide bond</keyword>
<dbReference type="SUPFAM" id="SSF49265">
    <property type="entry name" value="Fibronectin type III"/>
    <property type="match status" value="1"/>
</dbReference>
<dbReference type="InterPro" id="IPR050713">
    <property type="entry name" value="RTP_Phos/Ushers"/>
</dbReference>
<feature type="domain" description="Fibronectin type-III" evidence="3">
    <location>
        <begin position="154"/>
        <end position="251"/>
    </location>
</feature>
<dbReference type="Gene3D" id="2.10.25.10">
    <property type="entry name" value="Laminin"/>
    <property type="match status" value="1"/>
</dbReference>
<dbReference type="InterPro" id="IPR013783">
    <property type="entry name" value="Ig-like_fold"/>
</dbReference>
<accession>A0ABN8RI75</accession>